<feature type="transmembrane region" description="Helical" evidence="1">
    <location>
        <begin position="61"/>
        <end position="88"/>
    </location>
</feature>
<dbReference type="STRING" id="441103.TRN7648_01703"/>
<keyword evidence="1" id="KW-0472">Membrane</keyword>
<evidence type="ECO:0008006" key="4">
    <source>
        <dbReference type="Google" id="ProtNLM"/>
    </source>
</evidence>
<evidence type="ECO:0000256" key="1">
    <source>
        <dbReference type="SAM" id="Phobius"/>
    </source>
</evidence>
<organism evidence="2 3">
    <name type="scientific">Tropicibacter naphthalenivorans</name>
    <dbReference type="NCBI Taxonomy" id="441103"/>
    <lineage>
        <taxon>Bacteria</taxon>
        <taxon>Pseudomonadati</taxon>
        <taxon>Pseudomonadota</taxon>
        <taxon>Alphaproteobacteria</taxon>
        <taxon>Rhodobacterales</taxon>
        <taxon>Roseobacteraceae</taxon>
        <taxon>Tropicibacter</taxon>
    </lineage>
</organism>
<dbReference type="AlphaFoldDB" id="A0A0P1G8S8"/>
<evidence type="ECO:0000313" key="3">
    <source>
        <dbReference type="Proteomes" id="UP000054935"/>
    </source>
</evidence>
<sequence>MAENSPGRLWAMRLAYCGLMLAIMFAHLMPLHIAPRGFAGPDLLVTFTFAWALRRPDYVPAMLIALMLLLADLLLQRPPGLWAVLVLMGAEWLKGKGRHLRENTFAAEWLTFAATLLAITALYRVILSLLIVSPGTFFLSVMQYGLSVLAYPLVAGISYLVFGVRRSTPGEYDHTGRTL</sequence>
<keyword evidence="1" id="KW-1133">Transmembrane helix</keyword>
<feature type="transmembrane region" description="Helical" evidence="1">
    <location>
        <begin position="144"/>
        <end position="162"/>
    </location>
</feature>
<accession>A0A0P1G8S8</accession>
<dbReference type="RefSeq" id="WP_058247228.1">
    <property type="nucleotide sequence ID" value="NZ_CYSE01000003.1"/>
</dbReference>
<name>A0A0P1G8S8_9RHOB</name>
<evidence type="ECO:0000313" key="2">
    <source>
        <dbReference type="EMBL" id="CUH77933.1"/>
    </source>
</evidence>
<dbReference type="EMBL" id="CYSE01000003">
    <property type="protein sequence ID" value="CUH77933.1"/>
    <property type="molecule type" value="Genomic_DNA"/>
</dbReference>
<dbReference type="OrthoDB" id="7629477at2"/>
<dbReference type="Proteomes" id="UP000054935">
    <property type="component" value="Unassembled WGS sequence"/>
</dbReference>
<gene>
    <name evidence="2" type="ORF">TRN7648_01703</name>
</gene>
<feature type="transmembrane region" description="Helical" evidence="1">
    <location>
        <begin position="109"/>
        <end position="132"/>
    </location>
</feature>
<proteinExistence type="predicted"/>
<feature type="transmembrane region" description="Helical" evidence="1">
    <location>
        <begin position="12"/>
        <end position="33"/>
    </location>
</feature>
<keyword evidence="3" id="KW-1185">Reference proteome</keyword>
<protein>
    <recommendedName>
        <fullName evidence="4">Rod shape-determining protein MreD</fullName>
    </recommendedName>
</protein>
<reference evidence="2 3" key="1">
    <citation type="submission" date="2015-09" db="EMBL/GenBank/DDBJ databases">
        <authorList>
            <consortium name="Swine Surveillance"/>
        </authorList>
    </citation>
    <scope>NUCLEOTIDE SEQUENCE [LARGE SCALE GENOMIC DNA]</scope>
    <source>
        <strain evidence="2 3">CECT 7648</strain>
    </source>
</reference>
<keyword evidence="1" id="KW-0812">Transmembrane</keyword>